<evidence type="ECO:0000256" key="1">
    <source>
        <dbReference type="ARBA" id="ARBA00038308"/>
    </source>
</evidence>
<evidence type="ECO:0000313" key="2">
    <source>
        <dbReference type="EMBL" id="SVA37326.1"/>
    </source>
</evidence>
<gene>
    <name evidence="2" type="ORF">METZ01_LOCUS90180</name>
</gene>
<proteinExistence type="inferred from homology"/>
<dbReference type="Gene3D" id="1.20.120.740">
    <property type="entry name" value="YgfB uncharacterised protein family UPF0149, PF03695"/>
    <property type="match status" value="1"/>
</dbReference>
<reference evidence="2" key="1">
    <citation type="submission" date="2018-05" db="EMBL/GenBank/DDBJ databases">
        <authorList>
            <person name="Lanie J.A."/>
            <person name="Ng W.-L."/>
            <person name="Kazmierczak K.M."/>
            <person name="Andrzejewski T.M."/>
            <person name="Davidsen T.M."/>
            <person name="Wayne K.J."/>
            <person name="Tettelin H."/>
            <person name="Glass J.I."/>
            <person name="Rusch D."/>
            <person name="Podicherti R."/>
            <person name="Tsui H.-C.T."/>
            <person name="Winkler M.E."/>
        </authorList>
    </citation>
    <scope>NUCLEOTIDE SEQUENCE</scope>
</reference>
<dbReference type="EMBL" id="UINC01008287">
    <property type="protein sequence ID" value="SVA37326.1"/>
    <property type="molecule type" value="Genomic_DNA"/>
</dbReference>
<organism evidence="2">
    <name type="scientific">marine metagenome</name>
    <dbReference type="NCBI Taxonomy" id="408172"/>
    <lineage>
        <taxon>unclassified sequences</taxon>
        <taxon>metagenomes</taxon>
        <taxon>ecological metagenomes</taxon>
    </lineage>
</organism>
<dbReference type="AlphaFoldDB" id="A0A381VAB5"/>
<name>A0A381VAB5_9ZZZZ</name>
<dbReference type="Pfam" id="PF03695">
    <property type="entry name" value="UPF0149"/>
    <property type="match status" value="1"/>
</dbReference>
<accession>A0A381VAB5</accession>
<dbReference type="PANTHER" id="PTHR37528:SF1">
    <property type="entry name" value="UPF0149 PROTEIN YGFB"/>
    <property type="match status" value="1"/>
</dbReference>
<dbReference type="GO" id="GO:0005829">
    <property type="term" value="C:cytosol"/>
    <property type="evidence" value="ECO:0007669"/>
    <property type="project" value="TreeGrafter"/>
</dbReference>
<protein>
    <submittedName>
        <fullName evidence="2">Uncharacterized protein</fullName>
    </submittedName>
</protein>
<sequence>MIDYNSVNTQLIYAGADVWVSESHGFQCGIFCASNGLASALWQDYLLVGIEDKADFDESFAMLAELAQQASEEILSDELIFTPLLPDDQVTITERSNSVSKWCAGFASGLGIGGVDKKLNLTSEGDEFVRDVVAISRMETTVDEGEDAEVAYFEIVEYIRVGVIFIHRQIHKIQKTNTNREEIVH</sequence>
<dbReference type="InterPro" id="IPR011978">
    <property type="entry name" value="YgfB-like"/>
</dbReference>
<comment type="similarity">
    <text evidence="1">Belongs to the UPF0149 family.</text>
</comment>
<dbReference type="SUPFAM" id="SSF101327">
    <property type="entry name" value="YgfB-like"/>
    <property type="match status" value="1"/>
</dbReference>
<dbReference type="PANTHER" id="PTHR37528">
    <property type="entry name" value="UPF0149 PROTEIN YGFB"/>
    <property type="match status" value="1"/>
</dbReference>
<dbReference type="InterPro" id="IPR036255">
    <property type="entry name" value="YgfB-like_sf"/>
</dbReference>